<reference evidence="16" key="3">
    <citation type="submission" date="2015-08" db="EMBL/GenBank/DDBJ databases">
        <title>Draft Genome Sequence of a Heterotrophic Facultative Anaerobic Bacterium Ardenticatena maritima Strain 110S.</title>
        <authorList>
            <person name="Kawaichi S."/>
            <person name="Yoshida T."/>
            <person name="Sako Y."/>
            <person name="Nakamura R."/>
        </authorList>
    </citation>
    <scope>NUCLEOTIDE SEQUENCE [LARGE SCALE GENOMIC DNA]</scope>
    <source>
        <strain evidence="16">110S</strain>
    </source>
</reference>
<comment type="similarity">
    <text evidence="3">Belongs to the glycosyltransferase 2 family.</text>
</comment>
<name>A0A0M8KB84_9CHLR</name>
<keyword evidence="6 14" id="KW-0808">Transferase</keyword>
<dbReference type="GO" id="GO:0004581">
    <property type="term" value="F:dolichyl-phosphate beta-glucosyltransferase activity"/>
    <property type="evidence" value="ECO:0007669"/>
    <property type="project" value="UniProtKB-EC"/>
</dbReference>
<organism evidence="14 16">
    <name type="scientific">Ardenticatena maritima</name>
    <dbReference type="NCBI Taxonomy" id="872965"/>
    <lineage>
        <taxon>Bacteria</taxon>
        <taxon>Bacillati</taxon>
        <taxon>Chloroflexota</taxon>
        <taxon>Ardenticatenia</taxon>
        <taxon>Ardenticatenales</taxon>
        <taxon>Ardenticatenaceae</taxon>
        <taxon>Ardenticatena</taxon>
    </lineage>
</organism>
<evidence type="ECO:0000256" key="10">
    <source>
        <dbReference type="ARBA" id="ARBA00022989"/>
    </source>
</evidence>
<evidence type="ECO:0000256" key="6">
    <source>
        <dbReference type="ARBA" id="ARBA00022679"/>
    </source>
</evidence>
<protein>
    <recommendedName>
        <fullName evidence="4">dolichyl-phosphate beta-glucosyltransferase</fullName>
        <ecNumber evidence="4">2.4.1.117</ecNumber>
    </recommendedName>
</protein>
<comment type="subcellular location">
    <subcellularLocation>
        <location evidence="1">Endoplasmic reticulum membrane</location>
        <topology evidence="1">Single-pass membrane protein</topology>
    </subcellularLocation>
</comment>
<reference evidence="14" key="1">
    <citation type="journal article" date="2015" name="Genome Announc.">
        <title>Draft Genome Sequence of a Heterotrophic Facultative Anaerobic Thermophilic Bacterium, Ardenticatena maritima Strain 110ST.</title>
        <authorList>
            <person name="Kawaichi S."/>
            <person name="Yoshida T."/>
            <person name="Sako Y."/>
            <person name="Nakamura R."/>
        </authorList>
    </citation>
    <scope>NUCLEOTIDE SEQUENCE [LARGE SCALE GENOMIC DNA]</scope>
    <source>
        <strain evidence="14">110S</strain>
    </source>
</reference>
<dbReference type="Proteomes" id="UP000050502">
    <property type="component" value="Unassembled WGS sequence"/>
</dbReference>
<dbReference type="Pfam" id="PF00535">
    <property type="entry name" value="Glycos_transf_2"/>
    <property type="match status" value="1"/>
</dbReference>
<keyword evidence="7" id="KW-0812">Transmembrane</keyword>
<evidence type="ECO:0000256" key="5">
    <source>
        <dbReference type="ARBA" id="ARBA00022676"/>
    </source>
</evidence>
<dbReference type="AlphaFoldDB" id="A0A0M8KB84"/>
<evidence type="ECO:0000256" key="7">
    <source>
        <dbReference type="ARBA" id="ARBA00022692"/>
    </source>
</evidence>
<dbReference type="EC" id="2.4.1.117" evidence="4"/>
<keyword evidence="10" id="KW-1133">Transmembrane helix</keyword>
<keyword evidence="8" id="KW-0256">Endoplasmic reticulum</keyword>
<dbReference type="OrthoDB" id="9810303at2"/>
<reference evidence="15 17" key="2">
    <citation type="submission" date="2015-07" db="EMBL/GenBank/DDBJ databases">
        <title>Whole genome sequence of Ardenticatena maritima DSM 23922.</title>
        <authorList>
            <person name="Hemp J."/>
            <person name="Ward L.M."/>
            <person name="Pace L.A."/>
            <person name="Fischer W.W."/>
        </authorList>
    </citation>
    <scope>NUCLEOTIDE SEQUENCE [LARGE SCALE GENOMIC DNA]</scope>
    <source>
        <strain evidence="15 17">110S</strain>
    </source>
</reference>
<feature type="domain" description="Glycosyltransferase 2-like" evidence="13">
    <location>
        <begin position="21"/>
        <end position="188"/>
    </location>
</feature>
<sequence>MTFEAYERWKSTPIEGEPFLSVVIPAYNEEIRILPTIGAIAAHVCSLGFPWELIVSDDGSRDKTVELVTSLGFANVRVLQAPRNGGKGSAVRRGVLAARGRYILFADADNSTPIEELNKLLTKLTDEGYDIAVGSRAVEGAEEQYRPLHRRILSAGLRWMVRNILHIGVHDTQCGFKLFTREAAHHLFRAQTIMGFSFDLEILYLAHKFGYRVAEVPVEWIDAPGSKVQSFKVVRQFLADMVRIKVNDWRGLYIRQVGYPQEVIA</sequence>
<evidence type="ECO:0000256" key="1">
    <source>
        <dbReference type="ARBA" id="ARBA00004389"/>
    </source>
</evidence>
<dbReference type="Proteomes" id="UP000037784">
    <property type="component" value="Unassembled WGS sequence"/>
</dbReference>
<evidence type="ECO:0000256" key="3">
    <source>
        <dbReference type="ARBA" id="ARBA00006739"/>
    </source>
</evidence>
<dbReference type="CDD" id="cd04188">
    <property type="entry name" value="DPG_synthase"/>
    <property type="match status" value="1"/>
</dbReference>
<comment type="pathway">
    <text evidence="2">Protein modification; protein glycosylation.</text>
</comment>
<accession>A0A0M8KB84</accession>
<keyword evidence="11" id="KW-0472">Membrane</keyword>
<evidence type="ECO:0000313" key="15">
    <source>
        <dbReference type="EMBL" id="KPL89246.1"/>
    </source>
</evidence>
<comment type="catalytic activity">
    <reaction evidence="12">
        <text>a di-trans,poly-cis-dolichyl phosphate + UDP-alpha-D-glucose = a di-trans,poly-cis-dolichyl beta-D-glucosyl phosphate + UDP</text>
        <dbReference type="Rhea" id="RHEA:15401"/>
        <dbReference type="Rhea" id="RHEA-COMP:19498"/>
        <dbReference type="Rhea" id="RHEA-COMP:19502"/>
        <dbReference type="ChEBI" id="CHEBI:57525"/>
        <dbReference type="ChEBI" id="CHEBI:57683"/>
        <dbReference type="ChEBI" id="CHEBI:58223"/>
        <dbReference type="ChEBI" id="CHEBI:58885"/>
        <dbReference type="EC" id="2.4.1.117"/>
    </reaction>
    <physiologicalReaction direction="left-to-right" evidence="12">
        <dbReference type="Rhea" id="RHEA:15402"/>
    </physiologicalReaction>
</comment>
<dbReference type="GO" id="GO:0006487">
    <property type="term" value="P:protein N-linked glycosylation"/>
    <property type="evidence" value="ECO:0007669"/>
    <property type="project" value="TreeGrafter"/>
</dbReference>
<gene>
    <name evidence="14" type="ORF">ARMA_3114</name>
    <name evidence="15" type="ORF">SE16_01810</name>
</gene>
<evidence type="ECO:0000313" key="14">
    <source>
        <dbReference type="EMBL" id="GAP64691.1"/>
    </source>
</evidence>
<evidence type="ECO:0000313" key="17">
    <source>
        <dbReference type="Proteomes" id="UP000050502"/>
    </source>
</evidence>
<dbReference type="PANTHER" id="PTHR10859">
    <property type="entry name" value="GLYCOSYL TRANSFERASE"/>
    <property type="match status" value="1"/>
</dbReference>
<evidence type="ECO:0000256" key="8">
    <source>
        <dbReference type="ARBA" id="ARBA00022824"/>
    </source>
</evidence>
<keyword evidence="5 14" id="KW-0328">Glycosyltransferase</keyword>
<evidence type="ECO:0000256" key="4">
    <source>
        <dbReference type="ARBA" id="ARBA00012583"/>
    </source>
</evidence>
<dbReference type="InterPro" id="IPR035518">
    <property type="entry name" value="DPG_synthase"/>
</dbReference>
<dbReference type="EMBL" id="LGKN01000003">
    <property type="protein sequence ID" value="KPL89246.1"/>
    <property type="molecule type" value="Genomic_DNA"/>
</dbReference>
<evidence type="ECO:0000259" key="13">
    <source>
        <dbReference type="Pfam" id="PF00535"/>
    </source>
</evidence>
<dbReference type="RefSeq" id="WP_054494433.1">
    <property type="nucleotide sequence ID" value="NZ_BBZA01000308.1"/>
</dbReference>
<dbReference type="PANTHER" id="PTHR10859:SF91">
    <property type="entry name" value="DOLICHYL-PHOSPHATE BETA-GLUCOSYLTRANSFERASE"/>
    <property type="match status" value="1"/>
</dbReference>
<keyword evidence="9" id="KW-0735">Signal-anchor</keyword>
<comment type="caution">
    <text evidence="14">The sequence shown here is derived from an EMBL/GenBank/DDBJ whole genome shotgun (WGS) entry which is preliminary data.</text>
</comment>
<evidence type="ECO:0000313" key="16">
    <source>
        <dbReference type="Proteomes" id="UP000037784"/>
    </source>
</evidence>
<dbReference type="STRING" id="872965.SE16_01810"/>
<dbReference type="SUPFAM" id="SSF53448">
    <property type="entry name" value="Nucleotide-diphospho-sugar transferases"/>
    <property type="match status" value="1"/>
</dbReference>
<evidence type="ECO:0000256" key="12">
    <source>
        <dbReference type="ARBA" id="ARBA00045097"/>
    </source>
</evidence>
<keyword evidence="16" id="KW-1185">Reference proteome</keyword>
<dbReference type="Gene3D" id="3.90.550.10">
    <property type="entry name" value="Spore Coat Polysaccharide Biosynthesis Protein SpsA, Chain A"/>
    <property type="match status" value="1"/>
</dbReference>
<proteinExistence type="inferred from homology"/>
<dbReference type="InterPro" id="IPR029044">
    <property type="entry name" value="Nucleotide-diphossugar_trans"/>
</dbReference>
<dbReference type="InterPro" id="IPR001173">
    <property type="entry name" value="Glyco_trans_2-like"/>
</dbReference>
<dbReference type="EMBL" id="BBZA01000308">
    <property type="protein sequence ID" value="GAP64691.1"/>
    <property type="molecule type" value="Genomic_DNA"/>
</dbReference>
<evidence type="ECO:0000256" key="11">
    <source>
        <dbReference type="ARBA" id="ARBA00023136"/>
    </source>
</evidence>
<evidence type="ECO:0000256" key="2">
    <source>
        <dbReference type="ARBA" id="ARBA00004922"/>
    </source>
</evidence>
<evidence type="ECO:0000256" key="9">
    <source>
        <dbReference type="ARBA" id="ARBA00022968"/>
    </source>
</evidence>